<reference evidence="1 2" key="1">
    <citation type="submission" date="2020-07" db="EMBL/GenBank/DDBJ databases">
        <title>Sequencing the genomes of 1000 actinobacteria strains.</title>
        <authorList>
            <person name="Klenk H.-P."/>
        </authorList>
    </citation>
    <scope>NUCLEOTIDE SEQUENCE [LARGE SCALE GENOMIC DNA]</scope>
    <source>
        <strain evidence="1 2">DSM 18448</strain>
    </source>
</reference>
<dbReference type="RefSeq" id="WP_179791002.1">
    <property type="nucleotide sequence ID" value="NZ_BAAARR010000045.1"/>
</dbReference>
<dbReference type="Proteomes" id="UP000579605">
    <property type="component" value="Unassembled WGS sequence"/>
</dbReference>
<dbReference type="EMBL" id="JACBZH010000001">
    <property type="protein sequence ID" value="NYH93481.1"/>
    <property type="molecule type" value="Genomic_DNA"/>
</dbReference>
<evidence type="ECO:0000313" key="2">
    <source>
        <dbReference type="Proteomes" id="UP000579605"/>
    </source>
</evidence>
<proteinExistence type="predicted"/>
<comment type="caution">
    <text evidence="1">The sequence shown here is derived from an EMBL/GenBank/DDBJ whole genome shotgun (WGS) entry which is preliminary data.</text>
</comment>
<accession>A0A852ZK85</accession>
<evidence type="ECO:0000313" key="1">
    <source>
        <dbReference type="EMBL" id="NYH93481.1"/>
    </source>
</evidence>
<sequence>MNTTAVPVRLGWNATDNAALKNVHLTAPTALTFGAHHHVLEPHRRVRHRHHLRHARLRLRRQLGLEFHQCHNR</sequence>
<gene>
    <name evidence="1" type="ORF">F4554_006119</name>
</gene>
<dbReference type="AlphaFoldDB" id="A0A852ZK85"/>
<protein>
    <submittedName>
        <fullName evidence="1">Uncharacterized protein</fullName>
    </submittedName>
</protein>
<organism evidence="1 2">
    <name type="scientific">Actinopolymorpha rutila</name>
    <dbReference type="NCBI Taxonomy" id="446787"/>
    <lineage>
        <taxon>Bacteria</taxon>
        <taxon>Bacillati</taxon>
        <taxon>Actinomycetota</taxon>
        <taxon>Actinomycetes</taxon>
        <taxon>Propionibacteriales</taxon>
        <taxon>Actinopolymorphaceae</taxon>
        <taxon>Actinopolymorpha</taxon>
    </lineage>
</organism>
<keyword evidence="2" id="KW-1185">Reference proteome</keyword>
<name>A0A852ZK85_9ACTN</name>